<dbReference type="EMBL" id="MJEQ01001489">
    <property type="protein sequence ID" value="OIT30535.1"/>
    <property type="molecule type" value="Genomic_DNA"/>
</dbReference>
<feature type="compositionally biased region" description="Acidic residues" evidence="1">
    <location>
        <begin position="281"/>
        <end position="292"/>
    </location>
</feature>
<reference evidence="2" key="1">
    <citation type="submission" date="2016-11" db="EMBL/GenBank/DDBJ databases">
        <title>The genome of Nicotiana attenuata.</title>
        <authorList>
            <person name="Xu S."/>
            <person name="Brockmoeller T."/>
            <person name="Gaquerel E."/>
            <person name="Navarro A."/>
            <person name="Kuhl H."/>
            <person name="Gase K."/>
            <person name="Ling Z."/>
            <person name="Zhou W."/>
            <person name="Kreitzer C."/>
            <person name="Stanke M."/>
            <person name="Tang H."/>
            <person name="Lyons E."/>
            <person name="Pandey P."/>
            <person name="Pandey S.P."/>
            <person name="Timmermann B."/>
            <person name="Baldwin I.T."/>
        </authorList>
    </citation>
    <scope>NUCLEOTIDE SEQUENCE [LARGE SCALE GENOMIC DNA]</scope>
    <source>
        <strain evidence="2">UT</strain>
    </source>
</reference>
<feature type="region of interest" description="Disordered" evidence="1">
    <location>
        <begin position="271"/>
        <end position="306"/>
    </location>
</feature>
<dbReference type="AlphaFoldDB" id="A0A314KMW7"/>
<name>A0A314KMW7_NICAT</name>
<evidence type="ECO:0000313" key="2">
    <source>
        <dbReference type="EMBL" id="OIT30535.1"/>
    </source>
</evidence>
<gene>
    <name evidence="2" type="ORF">A4A49_62768</name>
</gene>
<evidence type="ECO:0000313" key="3">
    <source>
        <dbReference type="Proteomes" id="UP000187609"/>
    </source>
</evidence>
<keyword evidence="3" id="KW-1185">Reference proteome</keyword>
<dbReference type="Proteomes" id="UP000187609">
    <property type="component" value="Unassembled WGS sequence"/>
</dbReference>
<comment type="caution">
    <text evidence="2">The sequence shown here is derived from an EMBL/GenBank/DDBJ whole genome shotgun (WGS) entry which is preliminary data.</text>
</comment>
<evidence type="ECO:0000256" key="1">
    <source>
        <dbReference type="SAM" id="MobiDB-lite"/>
    </source>
</evidence>
<sequence length="319" mass="34029">MQLGMKINDGFQQGKDLLESGAAVGRKRADDGQGAKEVATVEGKRIEDTTQNMLVVQQVAQIDGGKEFVENIVGDSSKIDKGPPPLSRDVPAKIALARLAKAVDPIVAAYDNLASAKKNMADGQGSNSDDDKLQTKTDATGAPIVTGLKADFHRVGEPVKTKEKSGDASVSKGVRDNRRLKDIPAATIFSGMLSATAGALKASTALAKLSSTDEMRALQIVNWKDTLSMMSSATKNPNEGTGHANDVHEDDMSVDLRDEPVQNLIELKEADSSKRKSWADIAEEHDEGEESMQETGSSTRQDVKVKDGAVALMEQVVVQ</sequence>
<protein>
    <submittedName>
        <fullName evidence="2">Uncharacterized protein</fullName>
    </submittedName>
</protein>
<organism evidence="2 3">
    <name type="scientific">Nicotiana attenuata</name>
    <name type="common">Coyote tobacco</name>
    <dbReference type="NCBI Taxonomy" id="49451"/>
    <lineage>
        <taxon>Eukaryota</taxon>
        <taxon>Viridiplantae</taxon>
        <taxon>Streptophyta</taxon>
        <taxon>Embryophyta</taxon>
        <taxon>Tracheophyta</taxon>
        <taxon>Spermatophyta</taxon>
        <taxon>Magnoliopsida</taxon>
        <taxon>eudicotyledons</taxon>
        <taxon>Gunneridae</taxon>
        <taxon>Pentapetalae</taxon>
        <taxon>asterids</taxon>
        <taxon>lamiids</taxon>
        <taxon>Solanales</taxon>
        <taxon>Solanaceae</taxon>
        <taxon>Nicotianoideae</taxon>
        <taxon>Nicotianeae</taxon>
        <taxon>Nicotiana</taxon>
    </lineage>
</organism>
<accession>A0A314KMW7</accession>
<proteinExistence type="predicted"/>
<dbReference type="Gramene" id="OIT30535">
    <property type="protein sequence ID" value="OIT30535"/>
    <property type="gene ID" value="A4A49_62768"/>
</dbReference>